<evidence type="ECO:0008006" key="3">
    <source>
        <dbReference type="Google" id="ProtNLM"/>
    </source>
</evidence>
<keyword evidence="2" id="KW-1185">Reference proteome</keyword>
<sequence>MKKEKYATLFGGAGRDRESNEYRETVLIGQLLAENDFIIKNGGYGGMMEAVSKGATSKNGKAIGVTCKQVGSEKGNSFLSETIVTQTLFERLQILIENTELFIVQKGGIGTLSEVFLTLDIIRKEKTQQRPKIYFIGEVWNDVISNLKSNLIPKHEHDLFKIVNDFEAFKKELLQE</sequence>
<dbReference type="PANTHER" id="PTHR43393">
    <property type="entry name" value="CYTOKININ RIBOSIDE 5'-MONOPHOSPHATE PHOSPHORIBOHYDROLASE"/>
    <property type="match status" value="1"/>
</dbReference>
<organism evidence="1 2">
    <name type="scientific">Aquimarina algicola</name>
    <dbReference type="NCBI Taxonomy" id="2589995"/>
    <lineage>
        <taxon>Bacteria</taxon>
        <taxon>Pseudomonadati</taxon>
        <taxon>Bacteroidota</taxon>
        <taxon>Flavobacteriia</taxon>
        <taxon>Flavobacteriales</taxon>
        <taxon>Flavobacteriaceae</taxon>
        <taxon>Aquimarina</taxon>
    </lineage>
</organism>
<protein>
    <recommendedName>
        <fullName evidence="3">LOG family protein</fullName>
    </recommendedName>
</protein>
<dbReference type="SUPFAM" id="SSF102405">
    <property type="entry name" value="MCP/YpsA-like"/>
    <property type="match status" value="1"/>
</dbReference>
<name>A0A504JRE2_9FLAO</name>
<dbReference type="Proteomes" id="UP000315540">
    <property type="component" value="Unassembled WGS sequence"/>
</dbReference>
<proteinExistence type="predicted"/>
<dbReference type="InterPro" id="IPR041164">
    <property type="entry name" value="LDcluster4"/>
</dbReference>
<dbReference type="OrthoDB" id="9801098at2"/>
<dbReference type="RefSeq" id="WP_140588962.1">
    <property type="nucleotide sequence ID" value="NZ_VFWZ01000001.1"/>
</dbReference>
<dbReference type="PANTHER" id="PTHR43393:SF3">
    <property type="entry name" value="LYSINE DECARBOXYLASE-LIKE PROTEIN"/>
    <property type="match status" value="1"/>
</dbReference>
<dbReference type="AlphaFoldDB" id="A0A504JRE2"/>
<reference evidence="1 2" key="1">
    <citation type="submission" date="2019-06" db="EMBL/GenBank/DDBJ databases">
        <authorList>
            <person name="Meng X."/>
        </authorList>
    </citation>
    <scope>NUCLEOTIDE SEQUENCE [LARGE SCALE GENOMIC DNA]</scope>
    <source>
        <strain evidence="1 2">M625</strain>
    </source>
</reference>
<dbReference type="EMBL" id="VFWZ01000001">
    <property type="protein sequence ID" value="TPN88930.1"/>
    <property type="molecule type" value="Genomic_DNA"/>
</dbReference>
<dbReference type="InterPro" id="IPR052341">
    <property type="entry name" value="LOG_family_nucleotidases"/>
</dbReference>
<comment type="caution">
    <text evidence="1">The sequence shown here is derived from an EMBL/GenBank/DDBJ whole genome shotgun (WGS) entry which is preliminary data.</text>
</comment>
<evidence type="ECO:0000313" key="2">
    <source>
        <dbReference type="Proteomes" id="UP000315540"/>
    </source>
</evidence>
<dbReference type="Pfam" id="PF18306">
    <property type="entry name" value="LDcluster4"/>
    <property type="match status" value="1"/>
</dbReference>
<dbReference type="Gene3D" id="3.40.50.450">
    <property type="match status" value="1"/>
</dbReference>
<gene>
    <name evidence="1" type="ORF">FHK87_01560</name>
</gene>
<evidence type="ECO:0000313" key="1">
    <source>
        <dbReference type="EMBL" id="TPN88930.1"/>
    </source>
</evidence>
<dbReference type="GO" id="GO:0005829">
    <property type="term" value="C:cytosol"/>
    <property type="evidence" value="ECO:0007669"/>
    <property type="project" value="TreeGrafter"/>
</dbReference>
<accession>A0A504JRE2</accession>